<dbReference type="InterPro" id="IPR050494">
    <property type="entry name" value="Ser_Thr_dual-spec_kinase"/>
</dbReference>
<evidence type="ECO:0000256" key="8">
    <source>
        <dbReference type="SAM" id="MobiDB-lite"/>
    </source>
</evidence>
<evidence type="ECO:0000259" key="9">
    <source>
        <dbReference type="PROSITE" id="PS50011"/>
    </source>
</evidence>
<reference evidence="10 11" key="1">
    <citation type="submission" date="2016-09" db="EMBL/GenBank/DDBJ databases">
        <title>The draft genome of Dichanthelium oligosanthes: A C3 panicoid grass species.</title>
        <authorList>
            <person name="Studer A.J."/>
            <person name="Schnable J.C."/>
            <person name="Brutnell T.P."/>
        </authorList>
    </citation>
    <scope>NUCLEOTIDE SEQUENCE [LARGE SCALE GENOMIC DNA]</scope>
    <source>
        <strain evidence="11">cv. Kellogg 1175</strain>
        <tissue evidence="10">Leaf</tissue>
    </source>
</reference>
<evidence type="ECO:0000313" key="11">
    <source>
        <dbReference type="Proteomes" id="UP000095767"/>
    </source>
</evidence>
<dbReference type="Gene3D" id="3.30.200.20">
    <property type="entry name" value="Phosphorylase Kinase, domain 1"/>
    <property type="match status" value="1"/>
</dbReference>
<dbReference type="GO" id="GO:0005524">
    <property type="term" value="F:ATP binding"/>
    <property type="evidence" value="ECO:0007669"/>
    <property type="project" value="UniProtKB-KW"/>
</dbReference>
<organism evidence="10 11">
    <name type="scientific">Dichanthelium oligosanthes</name>
    <dbReference type="NCBI Taxonomy" id="888268"/>
    <lineage>
        <taxon>Eukaryota</taxon>
        <taxon>Viridiplantae</taxon>
        <taxon>Streptophyta</taxon>
        <taxon>Embryophyta</taxon>
        <taxon>Tracheophyta</taxon>
        <taxon>Spermatophyta</taxon>
        <taxon>Magnoliopsida</taxon>
        <taxon>Liliopsida</taxon>
        <taxon>Poales</taxon>
        <taxon>Poaceae</taxon>
        <taxon>PACMAD clade</taxon>
        <taxon>Panicoideae</taxon>
        <taxon>Panicodae</taxon>
        <taxon>Paniceae</taxon>
        <taxon>Dichantheliinae</taxon>
        <taxon>Dichanthelium</taxon>
    </lineage>
</organism>
<dbReference type="OrthoDB" id="3967at2759"/>
<comment type="caution">
    <text evidence="10">The sequence shown here is derived from an EMBL/GenBank/DDBJ whole genome shotgun (WGS) entry which is preliminary data.</text>
</comment>
<proteinExistence type="inferred from homology"/>
<gene>
    <name evidence="10" type="ORF">BAE44_0011610</name>
</gene>
<keyword evidence="4" id="KW-0547">Nucleotide-binding</keyword>
<dbReference type="PROSITE" id="PS50011">
    <property type="entry name" value="PROTEIN_KINASE_DOM"/>
    <property type="match status" value="1"/>
</dbReference>
<accession>A0A1E5VQI2</accession>
<dbReference type="Gene3D" id="1.10.510.10">
    <property type="entry name" value="Transferase(Phosphotransferase) domain 1"/>
    <property type="match status" value="1"/>
</dbReference>
<dbReference type="InterPro" id="IPR000719">
    <property type="entry name" value="Prot_kinase_dom"/>
</dbReference>
<evidence type="ECO:0000256" key="5">
    <source>
        <dbReference type="ARBA" id="ARBA00022777"/>
    </source>
</evidence>
<protein>
    <recommendedName>
        <fullName evidence="1">non-specific serine/threonine protein kinase</fullName>
        <ecNumber evidence="1">2.7.11.1</ecNumber>
    </recommendedName>
</protein>
<dbReference type="Proteomes" id="UP000095767">
    <property type="component" value="Unassembled WGS sequence"/>
</dbReference>
<keyword evidence="3" id="KW-0808">Transferase</keyword>
<dbReference type="PROSITE" id="PS00108">
    <property type="entry name" value="PROTEIN_KINASE_ST"/>
    <property type="match status" value="1"/>
</dbReference>
<evidence type="ECO:0000313" key="10">
    <source>
        <dbReference type="EMBL" id="OEL27371.1"/>
    </source>
</evidence>
<evidence type="ECO:0000256" key="3">
    <source>
        <dbReference type="ARBA" id="ARBA00022679"/>
    </source>
</evidence>
<dbReference type="InterPro" id="IPR011009">
    <property type="entry name" value="Kinase-like_dom_sf"/>
</dbReference>
<evidence type="ECO:0000256" key="4">
    <source>
        <dbReference type="ARBA" id="ARBA00022741"/>
    </source>
</evidence>
<dbReference type="AlphaFoldDB" id="A0A1E5VQI2"/>
<dbReference type="GO" id="GO:0004674">
    <property type="term" value="F:protein serine/threonine kinase activity"/>
    <property type="evidence" value="ECO:0007669"/>
    <property type="project" value="UniProtKB-KW"/>
</dbReference>
<dbReference type="EMBL" id="LWDX02032650">
    <property type="protein sequence ID" value="OEL27371.1"/>
    <property type="molecule type" value="Genomic_DNA"/>
</dbReference>
<keyword evidence="11" id="KW-1185">Reference proteome</keyword>
<dbReference type="PANTHER" id="PTHR24058">
    <property type="entry name" value="DUAL SPECIFICITY PROTEIN KINASE"/>
    <property type="match status" value="1"/>
</dbReference>
<evidence type="ECO:0000256" key="1">
    <source>
        <dbReference type="ARBA" id="ARBA00012513"/>
    </source>
</evidence>
<dbReference type="Pfam" id="PF00069">
    <property type="entry name" value="Pkinase"/>
    <property type="match status" value="1"/>
</dbReference>
<dbReference type="SMART" id="SM00220">
    <property type="entry name" value="S_TKc"/>
    <property type="match status" value="1"/>
</dbReference>
<evidence type="ECO:0000256" key="2">
    <source>
        <dbReference type="ARBA" id="ARBA00022527"/>
    </source>
</evidence>
<name>A0A1E5VQI2_9POAL</name>
<feature type="region of interest" description="Disordered" evidence="8">
    <location>
        <begin position="21"/>
        <end position="40"/>
    </location>
</feature>
<keyword evidence="6" id="KW-0067">ATP-binding</keyword>
<feature type="non-terminal residue" evidence="10">
    <location>
        <position position="1"/>
    </location>
</feature>
<keyword evidence="2" id="KW-0723">Serine/threonine-protein kinase</keyword>
<dbReference type="SUPFAM" id="SSF56112">
    <property type="entry name" value="Protein kinase-like (PK-like)"/>
    <property type="match status" value="1"/>
</dbReference>
<dbReference type="PANTHER" id="PTHR24058:SF103">
    <property type="entry name" value="SERINE_THREONINE-PROTEIN KINASE PRP4 HOMOLOG"/>
    <property type="match status" value="1"/>
</dbReference>
<keyword evidence="5 10" id="KW-0418">Kinase</keyword>
<sequence>LLYVREETEEKFEQLVAKLGRDDPEKHKAEARKRADVNPKKYGEIQLQKQQQEIVCCSNSEGTSDKEKTTGLSGLGEGVLMSERSAGIFVDDIFGESPIGAQKLGKERGFHIKENAHSDNWDDPGGYYTYRCGEVLHGRYEIMAGHGMGVFSNVVRAKDLKAGKGDSKEVAIKIIRNIPATYKAGKQEITILENLGSADPKDRQHCVRFISSFMYRNHLCLIFESLHMNLRELLKKFGSDVGLKLTAVRTYSKQLFIALKHLKSCSVLHCDIKLDNVLVNEAKTKLKLCDFGSAMSAGMNEITPYLVSRFYRAPEIILGLPYGHPLDMWSVGCSLFELYTGKVLFPGKTNNDMLRLHMESKGALPKKMLHKGACTKEHFDKDFNYFHEKDLVTKMTFKRHPVINIKRQDVSSLVSRIPGEDPKMLSNFNDLLKRILVLDPEKRLNVEQALSHPFVSGK</sequence>
<evidence type="ECO:0000256" key="7">
    <source>
        <dbReference type="ARBA" id="ARBA00023596"/>
    </source>
</evidence>
<dbReference type="STRING" id="888268.A0A1E5VQI2"/>
<feature type="domain" description="Protein kinase" evidence="9">
    <location>
        <begin position="140"/>
        <end position="455"/>
    </location>
</feature>
<dbReference type="InterPro" id="IPR008271">
    <property type="entry name" value="Ser/Thr_kinase_AS"/>
</dbReference>
<evidence type="ECO:0000256" key="6">
    <source>
        <dbReference type="ARBA" id="ARBA00022840"/>
    </source>
</evidence>
<comment type="similarity">
    <text evidence="7">Belongs to the protein kinase superfamily. CMGC Ser/Thr protein kinase family.</text>
</comment>
<dbReference type="EC" id="2.7.11.1" evidence="1"/>
<dbReference type="FunFam" id="1.10.510.10:FF:000078">
    <property type="entry name" value="Serine/threonine-protein kinase PRP4 homolog"/>
    <property type="match status" value="1"/>
</dbReference>